<dbReference type="EMBL" id="RBVX01000036">
    <property type="protein sequence ID" value="RSL30498.1"/>
    <property type="molecule type" value="Genomic_DNA"/>
</dbReference>
<evidence type="ECO:0000313" key="3">
    <source>
        <dbReference type="Proteomes" id="UP000275076"/>
    </source>
</evidence>
<organism evidence="2 3">
    <name type="scientific">Salibacterium salarium</name>
    <dbReference type="NCBI Taxonomy" id="284579"/>
    <lineage>
        <taxon>Bacteria</taxon>
        <taxon>Bacillati</taxon>
        <taxon>Bacillota</taxon>
        <taxon>Bacilli</taxon>
        <taxon>Bacillales</taxon>
        <taxon>Bacillaceae</taxon>
    </lineage>
</organism>
<evidence type="ECO:0000313" key="2">
    <source>
        <dbReference type="EMBL" id="RSL30498.1"/>
    </source>
</evidence>
<dbReference type="OrthoDB" id="2428268at2"/>
<proteinExistence type="predicted"/>
<feature type="transmembrane region" description="Helical" evidence="1">
    <location>
        <begin position="7"/>
        <end position="28"/>
    </location>
</feature>
<keyword evidence="1" id="KW-0472">Membrane</keyword>
<keyword evidence="1" id="KW-1133">Transmembrane helix</keyword>
<dbReference type="Proteomes" id="UP000275076">
    <property type="component" value="Unassembled WGS sequence"/>
</dbReference>
<accession>A0A428MWH8</accession>
<name>A0A428MWH8_9BACI</name>
<keyword evidence="1" id="KW-0812">Transmembrane</keyword>
<sequence length="77" mass="9108">MRVTLESFRFVFIFFVLLTVLSVISYMIYYSIIGDNAERYYGWTAAIGTFVIMFFYIEIRGGARVILKNQFFGFLLF</sequence>
<dbReference type="AlphaFoldDB" id="A0A428MWH8"/>
<gene>
    <name evidence="2" type="ORF">D7Z54_25685</name>
</gene>
<reference evidence="2 3" key="1">
    <citation type="submission" date="2018-10" db="EMBL/GenBank/DDBJ databases">
        <title>Draft genome sequence of Bacillus salarius IM0101, isolated from a hypersaline soil in Inner Mongolia, China.</title>
        <authorList>
            <person name="Yamprayoonswat W."/>
            <person name="Boonvisut S."/>
            <person name="Jumpathong W."/>
            <person name="Sittihan S."/>
            <person name="Ruangsuj P."/>
            <person name="Wanthongcharoen S."/>
            <person name="Thongpramul N."/>
            <person name="Pimmason S."/>
            <person name="Yu B."/>
            <person name="Yasawong M."/>
        </authorList>
    </citation>
    <scope>NUCLEOTIDE SEQUENCE [LARGE SCALE GENOMIC DNA]</scope>
    <source>
        <strain evidence="2 3">IM0101</strain>
    </source>
</reference>
<comment type="caution">
    <text evidence="2">The sequence shown here is derived from an EMBL/GenBank/DDBJ whole genome shotgun (WGS) entry which is preliminary data.</text>
</comment>
<keyword evidence="3" id="KW-1185">Reference proteome</keyword>
<protein>
    <submittedName>
        <fullName evidence="2">Uncharacterized protein</fullName>
    </submittedName>
</protein>
<evidence type="ECO:0000256" key="1">
    <source>
        <dbReference type="SAM" id="Phobius"/>
    </source>
</evidence>
<dbReference type="RefSeq" id="WP_125560487.1">
    <property type="nucleotide sequence ID" value="NZ_RBVX01000036.1"/>
</dbReference>
<feature type="transmembrane region" description="Helical" evidence="1">
    <location>
        <begin position="40"/>
        <end position="59"/>
    </location>
</feature>